<dbReference type="InterPro" id="IPR005804">
    <property type="entry name" value="FA_desaturase_dom"/>
</dbReference>
<dbReference type="PANTHER" id="PTHR19353">
    <property type="entry name" value="FATTY ACID DESATURASE 2"/>
    <property type="match status" value="1"/>
</dbReference>
<feature type="transmembrane region" description="Helical" evidence="1">
    <location>
        <begin position="43"/>
        <end position="64"/>
    </location>
</feature>
<dbReference type="Proteomes" id="UP000316184">
    <property type="component" value="Unassembled WGS sequence"/>
</dbReference>
<evidence type="ECO:0000313" key="4">
    <source>
        <dbReference type="Proteomes" id="UP000316184"/>
    </source>
</evidence>
<accession>A0A561U7U6</accession>
<reference evidence="3 4" key="1">
    <citation type="submission" date="2019-06" db="EMBL/GenBank/DDBJ databases">
        <title>Sequencing the genomes of 1000 actinobacteria strains.</title>
        <authorList>
            <person name="Klenk H.-P."/>
        </authorList>
    </citation>
    <scope>NUCLEOTIDE SEQUENCE [LARGE SCALE GENOMIC DNA]</scope>
    <source>
        <strain evidence="3 4">DSM 46699</strain>
    </source>
</reference>
<dbReference type="InterPro" id="IPR012171">
    <property type="entry name" value="Fatty_acid_desaturase"/>
</dbReference>
<feature type="transmembrane region" description="Helical" evidence="1">
    <location>
        <begin position="200"/>
        <end position="219"/>
    </location>
</feature>
<name>A0A561U7U6_9PSEU</name>
<sequence>MVRQEGLLRRRYGYYWTRIVAVVASLALVGVAVALLGDTWWQLVPAAVLGLVSAQFGFLGHDLAHHQVFTSKGWNVWSARVISGLFTGLSYTWWKGKHNKHHSAPNQENRDPDIGPGVLAFTPADAAPRTGLAARLTRHQGWAFFPLLTLEGLQLHVASVRTLLGQKTDRYRWVELWFIAVRLGGYAAVLLAVLPVGKAAAFAGLQLAVLGVLLGGAFAPNHKGMPIVPADMKVDFLRRQVVMSRNIRGGAFTDFMMGGLNHQIEHHLFPSMPRPNLKLAKPLVQAHCAEHDVAYVETGLWRSYQIVVHYLNAVGLRARDPFQCPLIQRYRA</sequence>
<proteinExistence type="predicted"/>
<keyword evidence="1" id="KW-1133">Transmembrane helix</keyword>
<dbReference type="GO" id="GO:0008610">
    <property type="term" value="P:lipid biosynthetic process"/>
    <property type="evidence" value="ECO:0007669"/>
    <property type="project" value="UniProtKB-ARBA"/>
</dbReference>
<feature type="transmembrane region" description="Helical" evidence="1">
    <location>
        <begin position="12"/>
        <end position="37"/>
    </location>
</feature>
<dbReference type="GO" id="GO:0016020">
    <property type="term" value="C:membrane"/>
    <property type="evidence" value="ECO:0007669"/>
    <property type="project" value="TreeGrafter"/>
</dbReference>
<feature type="transmembrane region" description="Helical" evidence="1">
    <location>
        <begin position="176"/>
        <end position="194"/>
    </location>
</feature>
<dbReference type="EMBL" id="VIWX01000002">
    <property type="protein sequence ID" value="TWF95440.1"/>
    <property type="molecule type" value="Genomic_DNA"/>
</dbReference>
<gene>
    <name evidence="3" type="ORF">FHU35_12435</name>
</gene>
<dbReference type="GO" id="GO:0016717">
    <property type="term" value="F:oxidoreductase activity, acting on paired donors, with oxidation of a pair of donors resulting in the reduction of molecular oxygen to two molecules of water"/>
    <property type="evidence" value="ECO:0007669"/>
    <property type="project" value="TreeGrafter"/>
</dbReference>
<dbReference type="CDD" id="cd03506">
    <property type="entry name" value="Delta6-FADS-like"/>
    <property type="match status" value="1"/>
</dbReference>
<dbReference type="AlphaFoldDB" id="A0A561U7U6"/>
<keyword evidence="1" id="KW-0472">Membrane</keyword>
<dbReference type="Pfam" id="PF00487">
    <property type="entry name" value="FA_desaturase"/>
    <property type="match status" value="1"/>
</dbReference>
<evidence type="ECO:0000256" key="1">
    <source>
        <dbReference type="SAM" id="Phobius"/>
    </source>
</evidence>
<dbReference type="RefSeq" id="WP_145738413.1">
    <property type="nucleotide sequence ID" value="NZ_VIWX01000002.1"/>
</dbReference>
<keyword evidence="1" id="KW-0812">Transmembrane</keyword>
<protein>
    <submittedName>
        <fullName evidence="3">Fatty acid desaturase</fullName>
    </submittedName>
</protein>
<evidence type="ECO:0000259" key="2">
    <source>
        <dbReference type="Pfam" id="PF00487"/>
    </source>
</evidence>
<dbReference type="PANTHER" id="PTHR19353:SF19">
    <property type="entry name" value="DELTA(5) FATTY ACID DESATURASE C-RELATED"/>
    <property type="match status" value="1"/>
</dbReference>
<comment type="caution">
    <text evidence="3">The sequence shown here is derived from an EMBL/GenBank/DDBJ whole genome shotgun (WGS) entry which is preliminary data.</text>
</comment>
<evidence type="ECO:0000313" key="3">
    <source>
        <dbReference type="EMBL" id="TWF95440.1"/>
    </source>
</evidence>
<organism evidence="3 4">
    <name type="scientific">Saccharopolyspora dendranthemae</name>
    <dbReference type="NCBI Taxonomy" id="1181886"/>
    <lineage>
        <taxon>Bacteria</taxon>
        <taxon>Bacillati</taxon>
        <taxon>Actinomycetota</taxon>
        <taxon>Actinomycetes</taxon>
        <taxon>Pseudonocardiales</taxon>
        <taxon>Pseudonocardiaceae</taxon>
        <taxon>Saccharopolyspora</taxon>
    </lineage>
</organism>
<dbReference type="OrthoDB" id="104711at2"/>
<feature type="domain" description="Fatty acid desaturase" evidence="2">
    <location>
        <begin position="39"/>
        <end position="298"/>
    </location>
</feature>
<keyword evidence="4" id="KW-1185">Reference proteome</keyword>
<dbReference type="PIRSF" id="PIRSF015921">
    <property type="entry name" value="FA_sphinglp_des"/>
    <property type="match status" value="1"/>
</dbReference>